<dbReference type="Gene3D" id="3.40.50.12780">
    <property type="entry name" value="N-terminal domain of ligase-like"/>
    <property type="match status" value="1"/>
</dbReference>
<dbReference type="AlphaFoldDB" id="A0A383D914"/>
<name>A0A383D914_9ZZZZ</name>
<gene>
    <name evidence="3" type="ORF">METZ01_LOCUS493667</name>
</gene>
<protein>
    <recommendedName>
        <fullName evidence="2">AMP-dependent synthetase/ligase domain-containing protein</fullName>
    </recommendedName>
</protein>
<feature type="non-terminal residue" evidence="3">
    <location>
        <position position="184"/>
    </location>
</feature>
<sequence length="184" mass="20524">MNHQHTSILNIIEERASKIPDDHGISFLNNSGEVTESYTIGSLVEKSHQLSLHFQKFNPKGKRFLLLYNQGLDFVIAFLGVLFSRGIAVTAYPPRNKKHIPRINSIINDCDPVALLTSNNLSKKIDKWLDNQIGNDKPIIATNDLNLESSGDWKPKSYSSQDIAFLQYTSGSTSDPKGVMISHA</sequence>
<dbReference type="InterPro" id="IPR000873">
    <property type="entry name" value="AMP-dep_synth/lig_dom"/>
</dbReference>
<dbReference type="InterPro" id="IPR020845">
    <property type="entry name" value="AMP-binding_CS"/>
</dbReference>
<dbReference type="GO" id="GO:0070566">
    <property type="term" value="F:adenylyltransferase activity"/>
    <property type="evidence" value="ECO:0007669"/>
    <property type="project" value="TreeGrafter"/>
</dbReference>
<accession>A0A383D914</accession>
<organism evidence="3">
    <name type="scientific">marine metagenome</name>
    <dbReference type="NCBI Taxonomy" id="408172"/>
    <lineage>
        <taxon>unclassified sequences</taxon>
        <taxon>metagenomes</taxon>
        <taxon>ecological metagenomes</taxon>
    </lineage>
</organism>
<dbReference type="InterPro" id="IPR042099">
    <property type="entry name" value="ANL_N_sf"/>
</dbReference>
<keyword evidence="1" id="KW-1133">Transmembrane helix</keyword>
<dbReference type="PANTHER" id="PTHR22754:SF32">
    <property type="entry name" value="DISCO-INTERACTING PROTEIN 2"/>
    <property type="match status" value="1"/>
</dbReference>
<dbReference type="SUPFAM" id="SSF56801">
    <property type="entry name" value="Acetyl-CoA synthetase-like"/>
    <property type="match status" value="1"/>
</dbReference>
<dbReference type="GO" id="GO:0006633">
    <property type="term" value="P:fatty acid biosynthetic process"/>
    <property type="evidence" value="ECO:0007669"/>
    <property type="project" value="TreeGrafter"/>
</dbReference>
<dbReference type="PROSITE" id="PS00455">
    <property type="entry name" value="AMP_BINDING"/>
    <property type="match status" value="1"/>
</dbReference>
<reference evidence="3" key="1">
    <citation type="submission" date="2018-05" db="EMBL/GenBank/DDBJ databases">
        <authorList>
            <person name="Lanie J.A."/>
            <person name="Ng W.-L."/>
            <person name="Kazmierczak K.M."/>
            <person name="Andrzejewski T.M."/>
            <person name="Davidsen T.M."/>
            <person name="Wayne K.J."/>
            <person name="Tettelin H."/>
            <person name="Glass J.I."/>
            <person name="Rusch D."/>
            <person name="Podicherti R."/>
            <person name="Tsui H.-C.T."/>
            <person name="Winkler M.E."/>
        </authorList>
    </citation>
    <scope>NUCLEOTIDE SEQUENCE</scope>
</reference>
<keyword evidence="1" id="KW-0472">Membrane</keyword>
<proteinExistence type="predicted"/>
<dbReference type="GO" id="GO:0005886">
    <property type="term" value="C:plasma membrane"/>
    <property type="evidence" value="ECO:0007669"/>
    <property type="project" value="TreeGrafter"/>
</dbReference>
<evidence type="ECO:0000313" key="3">
    <source>
        <dbReference type="EMBL" id="SVE40813.1"/>
    </source>
</evidence>
<feature type="transmembrane region" description="Helical" evidence="1">
    <location>
        <begin position="74"/>
        <end position="92"/>
    </location>
</feature>
<feature type="domain" description="AMP-dependent synthetase/ligase" evidence="2">
    <location>
        <begin position="14"/>
        <end position="184"/>
    </location>
</feature>
<dbReference type="PANTHER" id="PTHR22754">
    <property type="entry name" value="DISCO-INTERACTING PROTEIN 2 DIP2 -RELATED"/>
    <property type="match status" value="1"/>
</dbReference>
<evidence type="ECO:0000256" key="1">
    <source>
        <dbReference type="SAM" id="Phobius"/>
    </source>
</evidence>
<evidence type="ECO:0000259" key="2">
    <source>
        <dbReference type="Pfam" id="PF00501"/>
    </source>
</evidence>
<keyword evidence="1" id="KW-0812">Transmembrane</keyword>
<dbReference type="Pfam" id="PF00501">
    <property type="entry name" value="AMP-binding"/>
    <property type="match status" value="1"/>
</dbReference>
<dbReference type="EMBL" id="UINC01215219">
    <property type="protein sequence ID" value="SVE40813.1"/>
    <property type="molecule type" value="Genomic_DNA"/>
</dbReference>